<feature type="domain" description="M23ase beta-sheet core" evidence="1">
    <location>
        <begin position="423"/>
        <end position="510"/>
    </location>
</feature>
<dbReference type="InterPro" id="IPR016047">
    <property type="entry name" value="M23ase_b-sheet_dom"/>
</dbReference>
<dbReference type="SUPFAM" id="SSF55846">
    <property type="entry name" value="N-acetylmuramoyl-L-alanine amidase-like"/>
    <property type="match status" value="1"/>
</dbReference>
<comment type="caution">
    <text evidence="2">The sequence shown here is derived from an EMBL/GenBank/DDBJ whole genome shotgun (WGS) entry which is preliminary data.</text>
</comment>
<dbReference type="CDD" id="cd12797">
    <property type="entry name" value="M23_peptidase"/>
    <property type="match status" value="1"/>
</dbReference>
<dbReference type="Gene3D" id="2.70.70.10">
    <property type="entry name" value="Glucose Permease (Domain IIA)"/>
    <property type="match status" value="1"/>
</dbReference>
<dbReference type="GO" id="GO:0008745">
    <property type="term" value="F:N-acetylmuramoyl-L-alanine amidase activity"/>
    <property type="evidence" value="ECO:0007669"/>
    <property type="project" value="InterPro"/>
</dbReference>
<dbReference type="Proteomes" id="UP000176778">
    <property type="component" value="Unassembled WGS sequence"/>
</dbReference>
<name>A0A1F7X5H8_9BACT</name>
<dbReference type="InterPro" id="IPR019546">
    <property type="entry name" value="TAT_signal_bac_arc"/>
</dbReference>
<dbReference type="PANTHER" id="PTHR21666:SF270">
    <property type="entry name" value="MUREIN HYDROLASE ACTIVATOR ENVC"/>
    <property type="match status" value="1"/>
</dbReference>
<dbReference type="InterPro" id="IPR011055">
    <property type="entry name" value="Dup_hybrid_motif"/>
</dbReference>
<gene>
    <name evidence="2" type="ORF">A2Y68_02830</name>
</gene>
<dbReference type="STRING" id="1802479.A2Y68_02830"/>
<dbReference type="PROSITE" id="PS51318">
    <property type="entry name" value="TAT"/>
    <property type="match status" value="1"/>
</dbReference>
<dbReference type="NCBIfam" id="TIGR01409">
    <property type="entry name" value="TAT_signal_seq"/>
    <property type="match status" value="1"/>
</dbReference>
<dbReference type="EMBL" id="MGFR01000001">
    <property type="protein sequence ID" value="OGM10344.1"/>
    <property type="molecule type" value="Genomic_DNA"/>
</dbReference>
<proteinExistence type="predicted"/>
<dbReference type="Pfam" id="PF01551">
    <property type="entry name" value="Peptidase_M23"/>
    <property type="match status" value="1"/>
</dbReference>
<evidence type="ECO:0000313" key="3">
    <source>
        <dbReference type="Proteomes" id="UP000176778"/>
    </source>
</evidence>
<dbReference type="GO" id="GO:0004222">
    <property type="term" value="F:metalloendopeptidase activity"/>
    <property type="evidence" value="ECO:0007669"/>
    <property type="project" value="TreeGrafter"/>
</dbReference>
<dbReference type="AlphaFoldDB" id="A0A1F7X5H8"/>
<dbReference type="GO" id="GO:0009253">
    <property type="term" value="P:peptidoglycan catabolic process"/>
    <property type="evidence" value="ECO:0007669"/>
    <property type="project" value="InterPro"/>
</dbReference>
<reference evidence="2 3" key="1">
    <citation type="journal article" date="2016" name="Nat. Commun.">
        <title>Thousands of microbial genomes shed light on interconnected biogeochemical processes in an aquifer system.</title>
        <authorList>
            <person name="Anantharaman K."/>
            <person name="Brown C.T."/>
            <person name="Hug L.A."/>
            <person name="Sharon I."/>
            <person name="Castelle C.J."/>
            <person name="Probst A.J."/>
            <person name="Thomas B.C."/>
            <person name="Singh A."/>
            <person name="Wilkins M.J."/>
            <person name="Karaoz U."/>
            <person name="Brodie E.L."/>
            <person name="Williams K.H."/>
            <person name="Hubbard S.S."/>
            <person name="Banfield J.F."/>
        </authorList>
    </citation>
    <scope>NUCLEOTIDE SEQUENCE [LARGE SCALE GENOMIC DNA]</scope>
</reference>
<dbReference type="InterPro" id="IPR050570">
    <property type="entry name" value="Cell_wall_metabolism_enzyme"/>
</dbReference>
<evidence type="ECO:0000259" key="1">
    <source>
        <dbReference type="Pfam" id="PF01551"/>
    </source>
</evidence>
<evidence type="ECO:0000313" key="2">
    <source>
        <dbReference type="EMBL" id="OGM10344.1"/>
    </source>
</evidence>
<dbReference type="InterPro" id="IPR006311">
    <property type="entry name" value="TAT_signal"/>
</dbReference>
<accession>A0A1F7X5H8</accession>
<sequence length="560" mass="62658">MKETDGLDKLSRRDFLKLSGLTAASAFVPESLRSLPPEGEWPTLSLDRLPEYPRGIIELTPPTLINEDGFLSLLGRNGAIRGQAPFFPTEWSRRRNREADRLRTDRPRAIVLHWFSDSADPETTIQNYIWGFDGRRNISTLGGTSYETTTSAHFLVGSIPPGAPATLESPVSIVQTQTPRLGDATLASHIAIPLDYEGYNRGANHYLSSLYRLGRENGFPQGVISPAQDWFRRSTDPNWYSWAIEVTGRDFDSETHPDNQKTANLLSVIWAIMKRDSIPATNLVGHYEVQLDRIDPGRAYLAELKLLLGAKALTEEENAAKELVFGPFERDGVDKKEAARRYFKFIRDYLVLTTWGYPVEVFDWEARSKYWEVYDAAFREGAPIPIADSFRMPIDGDIRLGNTYLSPENHEGVDINTGPQGVINSDLGTPIKAVANGECIYAEEIPGHGLGKTVIIRHRLPEGSEVISLYGHLNDINLRVGVITRKGQVIGTMGASGGQLDSHLHLAIAYGATWDTDMGHRPYAPSGVNATWIRNRYINPVEFIEQRSQEVNSPRELREE</sequence>
<dbReference type="Gene3D" id="3.40.80.10">
    <property type="entry name" value="Peptidoglycan recognition protein-like"/>
    <property type="match status" value="1"/>
</dbReference>
<dbReference type="PANTHER" id="PTHR21666">
    <property type="entry name" value="PEPTIDASE-RELATED"/>
    <property type="match status" value="1"/>
</dbReference>
<protein>
    <recommendedName>
        <fullName evidence="1">M23ase beta-sheet core domain-containing protein</fullName>
    </recommendedName>
</protein>
<dbReference type="SUPFAM" id="SSF51261">
    <property type="entry name" value="Duplicated hybrid motif"/>
    <property type="match status" value="1"/>
</dbReference>
<dbReference type="InterPro" id="IPR036505">
    <property type="entry name" value="Amidase/PGRP_sf"/>
</dbReference>
<organism evidence="2 3">
    <name type="scientific">Candidatus Woesebacteria bacterium RBG_13_46_13</name>
    <dbReference type="NCBI Taxonomy" id="1802479"/>
    <lineage>
        <taxon>Bacteria</taxon>
        <taxon>Candidatus Woeseibacteriota</taxon>
    </lineage>
</organism>